<dbReference type="Proteomes" id="UP000304148">
    <property type="component" value="Chromosome"/>
</dbReference>
<proteinExistence type="predicted"/>
<protein>
    <submittedName>
        <fullName evidence="1">Uncharacterized protein</fullName>
    </submittedName>
</protein>
<dbReference type="EMBL" id="LS992241">
    <property type="protein sequence ID" value="SYX82727.1"/>
    <property type="molecule type" value="Genomic_DNA"/>
</dbReference>
<evidence type="ECO:0000313" key="1">
    <source>
        <dbReference type="EMBL" id="SYX82727.1"/>
    </source>
</evidence>
<accession>A0A383R6F3</accession>
<reference evidence="2" key="1">
    <citation type="submission" date="2018-08" db="EMBL/GenBank/DDBJ databases">
        <authorList>
            <person name="Chevrot R."/>
        </authorList>
    </citation>
    <scope>NUCLEOTIDE SEQUENCE [LARGE SCALE GENOMIC DNA]</scope>
</reference>
<sequence>MKGLRQLGGIIPVDTIFLDHKRGKYRTQKQEGNTHNTKYAVFLPLHTQSCHIAPPVVS</sequence>
<gene>
    <name evidence="1" type="ORF">PBLR_11149</name>
</gene>
<evidence type="ECO:0000313" key="2">
    <source>
        <dbReference type="Proteomes" id="UP000304148"/>
    </source>
</evidence>
<organism evidence="1 2">
    <name type="scientific">Paenibacillus alvei</name>
    <name type="common">Bacillus alvei</name>
    <dbReference type="NCBI Taxonomy" id="44250"/>
    <lineage>
        <taxon>Bacteria</taxon>
        <taxon>Bacillati</taxon>
        <taxon>Bacillota</taxon>
        <taxon>Bacilli</taxon>
        <taxon>Bacillales</taxon>
        <taxon>Paenibacillaceae</taxon>
        <taxon>Paenibacillus</taxon>
    </lineage>
</organism>
<dbReference type="AlphaFoldDB" id="A0A383R6F3"/>
<name>A0A383R6F3_PAEAL</name>